<feature type="region of interest" description="Disordered" evidence="1">
    <location>
        <begin position="254"/>
        <end position="278"/>
    </location>
</feature>
<protein>
    <recommendedName>
        <fullName evidence="4">Myb-like domain-containing protein</fullName>
    </recommendedName>
</protein>
<feature type="compositionally biased region" description="Low complexity" evidence="1">
    <location>
        <begin position="568"/>
        <end position="577"/>
    </location>
</feature>
<proteinExistence type="predicted"/>
<accession>A0A0U5G7G8</accession>
<feature type="region of interest" description="Disordered" evidence="1">
    <location>
        <begin position="370"/>
        <end position="400"/>
    </location>
</feature>
<feature type="region of interest" description="Disordered" evidence="1">
    <location>
        <begin position="125"/>
        <end position="175"/>
    </location>
</feature>
<keyword evidence="3" id="KW-1185">Reference proteome</keyword>
<organism evidence="2 3">
    <name type="scientific">Aspergillus calidoustus</name>
    <dbReference type="NCBI Taxonomy" id="454130"/>
    <lineage>
        <taxon>Eukaryota</taxon>
        <taxon>Fungi</taxon>
        <taxon>Dikarya</taxon>
        <taxon>Ascomycota</taxon>
        <taxon>Pezizomycotina</taxon>
        <taxon>Eurotiomycetes</taxon>
        <taxon>Eurotiomycetidae</taxon>
        <taxon>Eurotiales</taxon>
        <taxon>Aspergillaceae</taxon>
        <taxon>Aspergillus</taxon>
        <taxon>Aspergillus subgen. Nidulantes</taxon>
    </lineage>
</organism>
<feature type="compositionally biased region" description="Basic and acidic residues" evidence="1">
    <location>
        <begin position="154"/>
        <end position="167"/>
    </location>
</feature>
<feature type="region of interest" description="Disordered" evidence="1">
    <location>
        <begin position="34"/>
        <end position="54"/>
    </location>
</feature>
<evidence type="ECO:0000256" key="1">
    <source>
        <dbReference type="SAM" id="MobiDB-lite"/>
    </source>
</evidence>
<feature type="region of interest" description="Disordered" evidence="1">
    <location>
        <begin position="486"/>
        <end position="514"/>
    </location>
</feature>
<feature type="region of interest" description="Disordered" evidence="1">
    <location>
        <begin position="557"/>
        <end position="577"/>
    </location>
</feature>
<evidence type="ECO:0000313" key="3">
    <source>
        <dbReference type="Proteomes" id="UP000054771"/>
    </source>
</evidence>
<dbReference type="OrthoDB" id="4509038at2759"/>
<dbReference type="EMBL" id="CDMC01000010">
    <property type="protein sequence ID" value="CEL08114.1"/>
    <property type="molecule type" value="Genomic_DNA"/>
</dbReference>
<gene>
    <name evidence="2" type="ORF">ASPCAL11267</name>
</gene>
<sequence>MATFLYYNPNANTSRYSQKARFSKRQSILLDKGQSALNSDHERKVNRGPASSICPAQSNIRDVYDLQPAGPAPSTATLRSTEPPNQDIETFSERAISDVESLRSLFLGSDLGAGAGSLVGELISPLSPRHTQSPSFDDGLGPRNEDACITQPDSRFDGQESIRDSEHSQSVPSGPDLATYCLNLSPSPELRAHDFVIAGDHITGHQSEVIFPLLADDPPNFGESAAIWESDDQYTMNDDETRIDANERTNIGQCINRPASDFGPRTGISSPALTESSDFGSPHYLNDHDSPVENSHGSIRDSETCPIVPAGETCLTDLDNTITTPRQPLVDKEREGNVPNIAVVVPESTRLSPPITLNGAYPEIGAQGHASAEKPLGEGPFTSNKPTPARPPSRTSLYPSGRKTFAKFSHVEIPSRPRAEVSRPLVARTSPNQRDWSCHPSLTNGPWRLDGTTLSIDLRDAEQVPIFVGYSSFRVYDGQLTQSLTFLQGPTKSPPVNEPAQTPSPTVPARGPLSTEQKQRLVKLRQEGYTWDEIVPKFPGRKRGNLQAIYSRSLKDFRRPGSLHNPPSGRASSLLRSSSNGRVLAEIAGNGRITAQRTNQDLGKKSRYNLRARGNR</sequence>
<dbReference type="AlphaFoldDB" id="A0A0U5G7G8"/>
<dbReference type="Proteomes" id="UP000054771">
    <property type="component" value="Unassembled WGS sequence"/>
</dbReference>
<name>A0A0U5G7G8_ASPCI</name>
<evidence type="ECO:0008006" key="4">
    <source>
        <dbReference type="Google" id="ProtNLM"/>
    </source>
</evidence>
<evidence type="ECO:0000313" key="2">
    <source>
        <dbReference type="EMBL" id="CEL08114.1"/>
    </source>
</evidence>
<reference evidence="3" key="1">
    <citation type="journal article" date="2016" name="Genome Announc.">
        <title>Draft genome sequences of fungus Aspergillus calidoustus.</title>
        <authorList>
            <person name="Horn F."/>
            <person name="Linde J."/>
            <person name="Mattern D.J."/>
            <person name="Walther G."/>
            <person name="Guthke R."/>
            <person name="Scherlach K."/>
            <person name="Martin K."/>
            <person name="Brakhage A.A."/>
            <person name="Petzke L."/>
            <person name="Valiante V."/>
        </authorList>
    </citation>
    <scope>NUCLEOTIDE SEQUENCE [LARGE SCALE GENOMIC DNA]</scope>
    <source>
        <strain evidence="3">SF006504</strain>
    </source>
</reference>
<feature type="compositionally biased region" description="Polar residues" evidence="1">
    <location>
        <begin position="267"/>
        <end position="278"/>
    </location>
</feature>